<gene>
    <name evidence="2" type="ORF">BOH66_13000</name>
</gene>
<feature type="transmembrane region" description="Helical" evidence="1">
    <location>
        <begin position="107"/>
        <end position="124"/>
    </location>
</feature>
<dbReference type="RefSeq" id="WP_076692248.1">
    <property type="nucleotide sequence ID" value="NZ_CP018762.1"/>
</dbReference>
<dbReference type="AlphaFoldDB" id="A0A1P8UCV9"/>
<reference evidence="2 3" key="1">
    <citation type="submission" date="2016-12" db="EMBL/GenBank/DDBJ databases">
        <title>Complete genome sequence of Microbacterium aurum KACC 15219.</title>
        <authorList>
            <person name="Jung Y."/>
            <person name="Shin J.-H."/>
            <person name="Lee Y.-J."/>
            <person name="Yi H."/>
            <person name="Bahn Y.-S."/>
            <person name="Kim J.F."/>
            <person name="Lee D.-W."/>
        </authorList>
    </citation>
    <scope>NUCLEOTIDE SEQUENCE [LARGE SCALE GENOMIC DNA]</scope>
    <source>
        <strain evidence="2 3">KACC 15219</strain>
    </source>
</reference>
<keyword evidence="1" id="KW-1133">Transmembrane helix</keyword>
<dbReference type="Proteomes" id="UP000187185">
    <property type="component" value="Chromosome"/>
</dbReference>
<dbReference type="STRING" id="36805.BOH66_13000"/>
<feature type="transmembrane region" description="Helical" evidence="1">
    <location>
        <begin position="152"/>
        <end position="173"/>
    </location>
</feature>
<evidence type="ECO:0000256" key="1">
    <source>
        <dbReference type="SAM" id="Phobius"/>
    </source>
</evidence>
<proteinExistence type="predicted"/>
<organism evidence="2 3">
    <name type="scientific">Microbacterium aurum</name>
    <dbReference type="NCBI Taxonomy" id="36805"/>
    <lineage>
        <taxon>Bacteria</taxon>
        <taxon>Bacillati</taxon>
        <taxon>Actinomycetota</taxon>
        <taxon>Actinomycetes</taxon>
        <taxon>Micrococcales</taxon>
        <taxon>Microbacteriaceae</taxon>
        <taxon>Microbacterium</taxon>
    </lineage>
</organism>
<sequence length="344" mass="36573">MSVGIRAALSVLAVGFTGYLAVGALLWTTPPANPMVQLVAVACYLVTTWLCIFWKAQRTARADPITGELGRGALLPAWAAVLALAAAVLVPNASWVAAGPEARSLDFATWSLGAIGALMAIVMVRGRPWVAWTGVVILAVEATAWIGPAAALALGVVGAVLWVAIAQLLTWLVDRAASDTAALTELQRAASEWLATQEGTRRERRTQVQRALALAGPVLTRTIEQQGRLDAADKQRARIAEEALRDELRGAALLDDAVRHALGAARDRGAVVSVLDEGGLEGLSIEERARIRAELARVLTGAISERLYVRASRHDEIAVTVVGRSASDDGDDRVDLWHEIARQA</sequence>
<keyword evidence="1" id="KW-0812">Transmembrane</keyword>
<feature type="transmembrane region" description="Helical" evidence="1">
    <location>
        <begin position="129"/>
        <end position="146"/>
    </location>
</feature>
<protein>
    <submittedName>
        <fullName evidence="2">Uncharacterized protein</fullName>
    </submittedName>
</protein>
<accession>A0A1P8UCV9</accession>
<feature type="transmembrane region" description="Helical" evidence="1">
    <location>
        <begin position="35"/>
        <end position="54"/>
    </location>
</feature>
<dbReference type="OrthoDB" id="5082313at2"/>
<feature type="transmembrane region" description="Helical" evidence="1">
    <location>
        <begin position="75"/>
        <end position="95"/>
    </location>
</feature>
<dbReference type="KEGG" id="maur:BOH66_13000"/>
<keyword evidence="1" id="KW-0472">Membrane</keyword>
<evidence type="ECO:0000313" key="2">
    <source>
        <dbReference type="EMBL" id="APZ35900.1"/>
    </source>
</evidence>
<dbReference type="EMBL" id="CP018762">
    <property type="protein sequence ID" value="APZ35900.1"/>
    <property type="molecule type" value="Genomic_DNA"/>
</dbReference>
<evidence type="ECO:0000313" key="3">
    <source>
        <dbReference type="Proteomes" id="UP000187185"/>
    </source>
</evidence>
<name>A0A1P8UCV9_9MICO</name>
<feature type="transmembrane region" description="Helical" evidence="1">
    <location>
        <begin position="7"/>
        <end position="29"/>
    </location>
</feature>
<keyword evidence="3" id="KW-1185">Reference proteome</keyword>